<keyword evidence="1" id="KW-0328">Glycosyltransferase</keyword>
<dbReference type="InterPro" id="IPR002516">
    <property type="entry name" value="Glyco_trans_11"/>
</dbReference>
<sequence>MKIVQIIGGLGNQMFQYSLALALRKRYGNEVAVDTCFFRGYPLHNHYEIDKIFHATLPVASKREVRNAFRLLVGHYNLSRIYKHCMPCKKTEYREKQATAFNPNVLEDQRATYYDGYWQDHRYLIDVKDDILREFVWRQPLTGKNAELFQQLASGNSVSIHYRGGDYVNHPTFGGICDVDYYKRAIAQIAPCMRPGTLVAIFSNDIATCKEHLCPLLKDCQVVFVDWNQGADSHLDMRLMTACQTNIVANSSFSWWGAFLNQRKDHVVVAPKRWTRNGQTAQRCLPDWLRV</sequence>
<proteinExistence type="predicted"/>
<evidence type="ECO:0000256" key="2">
    <source>
        <dbReference type="ARBA" id="ARBA00022679"/>
    </source>
</evidence>
<protein>
    <submittedName>
        <fullName evidence="3">Alpha-1,2-fucosyltransferase</fullName>
    </submittedName>
</protein>
<dbReference type="RefSeq" id="WP_215758548.1">
    <property type="nucleotide sequence ID" value="NZ_JAHKBE010000001.1"/>
</dbReference>
<accession>A0ABV1FMH2</accession>
<evidence type="ECO:0000256" key="1">
    <source>
        <dbReference type="ARBA" id="ARBA00022676"/>
    </source>
</evidence>
<keyword evidence="4" id="KW-1185">Reference proteome</keyword>
<reference evidence="3 4" key="1">
    <citation type="submission" date="2024-04" db="EMBL/GenBank/DDBJ databases">
        <title>Human intestinal bacterial collection.</title>
        <authorList>
            <person name="Pauvert C."/>
            <person name="Hitch T.C.A."/>
            <person name="Clavel T."/>
        </authorList>
    </citation>
    <scope>NUCLEOTIDE SEQUENCE [LARGE SCALE GENOMIC DNA]</scope>
    <source>
        <strain evidence="3 4">CLA-AA-H145</strain>
    </source>
</reference>
<dbReference type="CDD" id="cd11301">
    <property type="entry name" value="Fut1_Fut2_like"/>
    <property type="match status" value="1"/>
</dbReference>
<dbReference type="Proteomes" id="UP001487296">
    <property type="component" value="Unassembled WGS sequence"/>
</dbReference>
<dbReference type="PANTHER" id="PTHR11927">
    <property type="entry name" value="GALACTOSIDE 2-L-FUCOSYLTRANSFERASE"/>
    <property type="match status" value="1"/>
</dbReference>
<dbReference type="EMBL" id="JBBNFP010000002">
    <property type="protein sequence ID" value="MEQ2485601.1"/>
    <property type="molecule type" value="Genomic_DNA"/>
</dbReference>
<organism evidence="3 4">
    <name type="scientific">Hallella faecis</name>
    <dbReference type="NCBI Taxonomy" id="2841596"/>
    <lineage>
        <taxon>Bacteria</taxon>
        <taxon>Pseudomonadati</taxon>
        <taxon>Bacteroidota</taxon>
        <taxon>Bacteroidia</taxon>
        <taxon>Bacteroidales</taxon>
        <taxon>Prevotellaceae</taxon>
        <taxon>Hallella</taxon>
    </lineage>
</organism>
<dbReference type="Pfam" id="PF01531">
    <property type="entry name" value="Glyco_transf_11"/>
    <property type="match status" value="1"/>
</dbReference>
<evidence type="ECO:0000313" key="4">
    <source>
        <dbReference type="Proteomes" id="UP001487296"/>
    </source>
</evidence>
<gene>
    <name evidence="3" type="ORF">AAAT34_00865</name>
</gene>
<dbReference type="PANTHER" id="PTHR11927:SF9">
    <property type="entry name" value="L-FUCOSYLTRANSFERASE"/>
    <property type="match status" value="1"/>
</dbReference>
<keyword evidence="2" id="KW-0808">Transferase</keyword>
<comment type="caution">
    <text evidence="3">The sequence shown here is derived from an EMBL/GenBank/DDBJ whole genome shotgun (WGS) entry which is preliminary data.</text>
</comment>
<evidence type="ECO:0000313" key="3">
    <source>
        <dbReference type="EMBL" id="MEQ2485601.1"/>
    </source>
</evidence>
<name>A0ABV1FMH2_9BACT</name>